<reference evidence="2" key="1">
    <citation type="submission" date="2020-01" db="EMBL/GenBank/DDBJ databases">
        <authorList>
            <consortium name="DOE Joint Genome Institute"/>
            <person name="Haridas S."/>
            <person name="Albert R."/>
            <person name="Binder M."/>
            <person name="Bloem J."/>
            <person name="Labutti K."/>
            <person name="Salamov A."/>
            <person name="Andreopoulos B."/>
            <person name="Baker S.E."/>
            <person name="Barry K."/>
            <person name="Bills G."/>
            <person name="Bluhm B.H."/>
            <person name="Cannon C."/>
            <person name="Castanera R."/>
            <person name="Culley D.E."/>
            <person name="Daum C."/>
            <person name="Ezra D."/>
            <person name="Gonzalez J.B."/>
            <person name="Henrissat B."/>
            <person name="Kuo A."/>
            <person name="Liang C."/>
            <person name="Lipzen A."/>
            <person name="Lutzoni F."/>
            <person name="Magnuson J."/>
            <person name="Mondo S."/>
            <person name="Nolan M."/>
            <person name="Ohm R."/>
            <person name="Pangilinan J."/>
            <person name="Park H.-J."/>
            <person name="Ramirez L."/>
            <person name="Alfaro M."/>
            <person name="Sun H."/>
            <person name="Tritt A."/>
            <person name="Yoshinaga Y."/>
            <person name="Zwiers L.-H."/>
            <person name="Turgeon B.G."/>
            <person name="Goodwin S.B."/>
            <person name="Spatafora J.W."/>
            <person name="Crous P.W."/>
            <person name="Grigoriev I.V."/>
        </authorList>
    </citation>
    <scope>NUCLEOTIDE SEQUENCE</scope>
    <source>
        <strain evidence="2">CBS 342.82</strain>
    </source>
</reference>
<reference evidence="2" key="2">
    <citation type="submission" date="2020-04" db="EMBL/GenBank/DDBJ databases">
        <authorList>
            <consortium name="NCBI Genome Project"/>
        </authorList>
    </citation>
    <scope>NUCLEOTIDE SEQUENCE</scope>
    <source>
        <strain evidence="2">CBS 342.82</strain>
    </source>
</reference>
<dbReference type="AlphaFoldDB" id="A0A6J3LT27"/>
<evidence type="ECO:0000313" key="2">
    <source>
        <dbReference type="RefSeq" id="XP_033455475.1"/>
    </source>
</evidence>
<protein>
    <recommendedName>
        <fullName evidence="3">F-box domain-containing protein</fullName>
    </recommendedName>
</protein>
<organism evidence="2">
    <name type="scientific">Dissoconium aciculare CBS 342.82</name>
    <dbReference type="NCBI Taxonomy" id="1314786"/>
    <lineage>
        <taxon>Eukaryota</taxon>
        <taxon>Fungi</taxon>
        <taxon>Dikarya</taxon>
        <taxon>Ascomycota</taxon>
        <taxon>Pezizomycotina</taxon>
        <taxon>Dothideomycetes</taxon>
        <taxon>Dothideomycetidae</taxon>
        <taxon>Mycosphaerellales</taxon>
        <taxon>Dissoconiaceae</taxon>
        <taxon>Dissoconium</taxon>
    </lineage>
</organism>
<evidence type="ECO:0000313" key="1">
    <source>
        <dbReference type="Proteomes" id="UP000504637"/>
    </source>
</evidence>
<dbReference type="InterPro" id="IPR036047">
    <property type="entry name" value="F-box-like_dom_sf"/>
</dbReference>
<dbReference type="SUPFAM" id="SSF81383">
    <property type="entry name" value="F-box domain"/>
    <property type="match status" value="1"/>
</dbReference>
<proteinExistence type="predicted"/>
<sequence length="314" mass="36019">MSHLLSLPAELIVQIMCECPDIRSLLHVASTCRSMQQVWLDNTAIIACSVLSFTMSELLEYVEIFGLQTDAMPQQSCQIQSRDLNPEIRTHLSFIERSAYAVTAIRESRMTKVGEVSLNSSETSFLAPNNGPPDARQGFLIIRRLVTGYDHMSLLSKAYAFLHGIPVDHIHGLLDVASALEEHCESHWTRMGIERQEPGPAYWQDKLFPKNNFLPLSWAFAVHVVEMECSWRGVNREFPVEEGIQREYQFMRDAFGRERMLAMFGEDKPPWTERRCTIRKKWLEKHPTEPDMGMIVGSSRSVHLMTSDRLSYVK</sequence>
<accession>A0A6J3LT27</accession>
<reference evidence="2" key="3">
    <citation type="submission" date="2025-08" db="UniProtKB">
        <authorList>
            <consortium name="RefSeq"/>
        </authorList>
    </citation>
    <scope>IDENTIFICATION</scope>
    <source>
        <strain evidence="2">CBS 342.82</strain>
    </source>
</reference>
<dbReference type="Proteomes" id="UP000504637">
    <property type="component" value="Unplaced"/>
</dbReference>
<evidence type="ECO:0008006" key="3">
    <source>
        <dbReference type="Google" id="ProtNLM"/>
    </source>
</evidence>
<dbReference type="RefSeq" id="XP_033455475.1">
    <property type="nucleotide sequence ID" value="XM_033605955.1"/>
</dbReference>
<keyword evidence="1" id="KW-1185">Reference proteome</keyword>
<gene>
    <name evidence="2" type="ORF">K489DRAFT_384863</name>
</gene>
<dbReference type="GeneID" id="54363755"/>
<name>A0A6J3LT27_9PEZI</name>